<dbReference type="InterPro" id="IPR003593">
    <property type="entry name" value="AAA+_ATPase"/>
</dbReference>
<sequence length="277" mass="32482">MNLMLNLRTNKMKLEFMREAILNDDETKHLKLNDEEVIIVYQYLLQRDQNDSKSFKPKLKFEPYVQIVYEPTKEKRQQDLTRIIKRNLETFESDIYIADATLDDFIISDDFQKEAVDYARQTIDQKDKFMKGLYLYGPNGTGKSFLLSGLANELTKLNIDVIYAFVPDLIRTLKGAISTNQLEKRINILKRTKVLILDDLGGENMSAWFRDEILLPVIHYRLNANLMVHISSNVTFKELAEGMTLNKDNDSIRVMRIIKRISDLTKPFKLMKRFKID</sequence>
<dbReference type="InterPro" id="IPR002611">
    <property type="entry name" value="IstB_ATP-bd"/>
</dbReference>
<evidence type="ECO:0000313" key="2">
    <source>
        <dbReference type="EMBL" id="TRY00194.1"/>
    </source>
</evidence>
<name>A0A553IIY6_ACHLA</name>
<reference evidence="2 3" key="1">
    <citation type="submission" date="2019-07" db="EMBL/GenBank/DDBJ databases">
        <title>Genome sequence of Acholeplasma laidlawii strain with increased resistance to erythromycin.</title>
        <authorList>
            <person name="Medvedeva E.S."/>
            <person name="Baranova N.B."/>
            <person name="Siniagina M.N."/>
            <person name="Mouzykantov A."/>
            <person name="Chernova O.A."/>
            <person name="Chernov V.M."/>
        </authorList>
    </citation>
    <scope>NUCLEOTIDE SEQUENCE [LARGE SCALE GENOMIC DNA]</scope>
    <source>
        <strain evidence="2 3">PG8REry</strain>
    </source>
</reference>
<accession>A0A553IIY6</accession>
<dbReference type="AlphaFoldDB" id="A0A553IIY6"/>
<organism evidence="2 3">
    <name type="scientific">Acholeplasma laidlawii</name>
    <dbReference type="NCBI Taxonomy" id="2148"/>
    <lineage>
        <taxon>Bacteria</taxon>
        <taxon>Bacillati</taxon>
        <taxon>Mycoplasmatota</taxon>
        <taxon>Mollicutes</taxon>
        <taxon>Acholeplasmatales</taxon>
        <taxon>Acholeplasmataceae</taxon>
        <taxon>Acholeplasma</taxon>
    </lineage>
</organism>
<dbReference type="PANTHER" id="PTHR30050:SF8">
    <property type="entry name" value="PRIMOSOMAL PROTEIN DNAI"/>
    <property type="match status" value="1"/>
</dbReference>
<dbReference type="EMBL" id="VKID01000001">
    <property type="protein sequence ID" value="TRY00194.1"/>
    <property type="molecule type" value="Genomic_DNA"/>
</dbReference>
<dbReference type="Proteomes" id="UP000315938">
    <property type="component" value="Unassembled WGS sequence"/>
</dbReference>
<feature type="domain" description="AAA+ ATPase" evidence="1">
    <location>
        <begin position="129"/>
        <end position="241"/>
    </location>
</feature>
<dbReference type="SUPFAM" id="SSF52540">
    <property type="entry name" value="P-loop containing nucleoside triphosphate hydrolases"/>
    <property type="match status" value="1"/>
</dbReference>
<dbReference type="PANTHER" id="PTHR30050">
    <property type="entry name" value="CHROMOSOMAL REPLICATION INITIATOR PROTEIN DNAA"/>
    <property type="match status" value="1"/>
</dbReference>
<dbReference type="InterPro" id="IPR027417">
    <property type="entry name" value="P-loop_NTPase"/>
</dbReference>
<dbReference type="GO" id="GO:0006260">
    <property type="term" value="P:DNA replication"/>
    <property type="evidence" value="ECO:0007669"/>
    <property type="project" value="TreeGrafter"/>
</dbReference>
<comment type="caution">
    <text evidence="2">The sequence shown here is derived from an EMBL/GenBank/DDBJ whole genome shotgun (WGS) entry which is preliminary data.</text>
</comment>
<evidence type="ECO:0000313" key="3">
    <source>
        <dbReference type="Proteomes" id="UP000315938"/>
    </source>
</evidence>
<protein>
    <submittedName>
        <fullName evidence="2">AAA family ATPase</fullName>
    </submittedName>
</protein>
<dbReference type="SMART" id="SM00382">
    <property type="entry name" value="AAA"/>
    <property type="match status" value="1"/>
</dbReference>
<dbReference type="CDD" id="cd00009">
    <property type="entry name" value="AAA"/>
    <property type="match status" value="1"/>
</dbReference>
<dbReference type="Pfam" id="PF01695">
    <property type="entry name" value="IstB_IS21"/>
    <property type="match status" value="1"/>
</dbReference>
<proteinExistence type="predicted"/>
<evidence type="ECO:0000259" key="1">
    <source>
        <dbReference type="SMART" id="SM00382"/>
    </source>
</evidence>
<gene>
    <name evidence="2" type="ORF">FNV44_03875</name>
</gene>
<dbReference type="Gene3D" id="3.40.50.300">
    <property type="entry name" value="P-loop containing nucleotide triphosphate hydrolases"/>
    <property type="match status" value="1"/>
</dbReference>
<dbReference type="GO" id="GO:0005524">
    <property type="term" value="F:ATP binding"/>
    <property type="evidence" value="ECO:0007669"/>
    <property type="project" value="InterPro"/>
</dbReference>